<reference evidence="1 2" key="2">
    <citation type="journal article" date="2016" name="Sci. Rep.">
        <title>A novel serine protease, Sep1, from Bacillus firmus DS-1 has nematicidal activity and degrades multiple intestinal-associated nematode proteins.</title>
        <authorList>
            <person name="Geng C."/>
            <person name="Nie X."/>
            <person name="Tang Z."/>
            <person name="Zhang Y."/>
            <person name="Lin J."/>
            <person name="Sun M."/>
            <person name="Peng D."/>
        </authorList>
    </citation>
    <scope>NUCLEOTIDE SEQUENCE [LARGE SCALE GENOMIC DNA]</scope>
    <source>
        <strain evidence="1 2">DS1</strain>
    </source>
</reference>
<sequence length="90" mass="10004">MNGTKKPHSIPLCGNQIICIVGGTAWESNPADHTRWSQAVLKTVEGTSTPISPVKTLLIIRANWAVFKTYASFLVVSRDKAYNKDRKIYV</sequence>
<reference evidence="2" key="1">
    <citation type="submission" date="2013-03" db="EMBL/GenBank/DDBJ databases">
        <title>Draft genome sequence of Bacillus firmus DS1.</title>
        <authorList>
            <person name="Peng D."/>
            <person name="Zhu L."/>
            <person name="Sun M."/>
        </authorList>
    </citation>
    <scope>NUCLEOTIDE SEQUENCE [LARGE SCALE GENOMIC DNA]</scope>
    <source>
        <strain evidence="2">DS1</strain>
    </source>
</reference>
<proteinExistence type="predicted"/>
<name>W7L5A6_CYTFI</name>
<dbReference type="EMBL" id="APVL01000010">
    <property type="protein sequence ID" value="EWG10392.1"/>
    <property type="molecule type" value="Genomic_DNA"/>
</dbReference>
<gene>
    <name evidence="1" type="ORF">PBF_14854</name>
</gene>
<dbReference type="Proteomes" id="UP000019270">
    <property type="component" value="Unassembled WGS sequence"/>
</dbReference>
<dbReference type="eggNOG" id="ENOG5030ESF">
    <property type="taxonomic scope" value="Bacteria"/>
</dbReference>
<comment type="caution">
    <text evidence="1">The sequence shown here is derived from an EMBL/GenBank/DDBJ whole genome shotgun (WGS) entry which is preliminary data.</text>
</comment>
<organism evidence="1 2">
    <name type="scientific">Cytobacillus firmus DS1</name>
    <dbReference type="NCBI Taxonomy" id="1307436"/>
    <lineage>
        <taxon>Bacteria</taxon>
        <taxon>Bacillati</taxon>
        <taxon>Bacillota</taxon>
        <taxon>Bacilli</taxon>
        <taxon>Bacillales</taxon>
        <taxon>Bacillaceae</taxon>
        <taxon>Cytobacillus</taxon>
    </lineage>
</organism>
<accession>W7L5A6</accession>
<dbReference type="AlphaFoldDB" id="W7L5A6"/>
<evidence type="ECO:0000313" key="1">
    <source>
        <dbReference type="EMBL" id="EWG10392.1"/>
    </source>
</evidence>
<protein>
    <submittedName>
        <fullName evidence="1">Uncharacterized protein</fullName>
    </submittedName>
</protein>
<evidence type="ECO:0000313" key="2">
    <source>
        <dbReference type="Proteomes" id="UP000019270"/>
    </source>
</evidence>